<accession>A0A158L298</accession>
<proteinExistence type="predicted"/>
<feature type="region of interest" description="Disordered" evidence="1">
    <location>
        <begin position="1"/>
        <end position="81"/>
    </location>
</feature>
<keyword evidence="3" id="KW-1185">Reference proteome</keyword>
<sequence length="81" mass="8432">MRLGALGSRLVRYAPGSSAKALNDDDGRDAAGGGPEEPGPREADEPRAPRAASTTRHLGGKCTEHSGTEWNKAAHTRPRAG</sequence>
<evidence type="ECO:0000313" key="2">
    <source>
        <dbReference type="EMBL" id="SAL87365.1"/>
    </source>
</evidence>
<protein>
    <submittedName>
        <fullName evidence="2">Uncharacterized protein</fullName>
    </submittedName>
</protein>
<dbReference type="EMBL" id="FCON02000284">
    <property type="protein sequence ID" value="SAL87365.1"/>
    <property type="molecule type" value="Genomic_DNA"/>
</dbReference>
<name>A0A158L298_9BURK</name>
<evidence type="ECO:0000313" key="3">
    <source>
        <dbReference type="Proteomes" id="UP000054770"/>
    </source>
</evidence>
<reference evidence="2" key="1">
    <citation type="submission" date="2016-01" db="EMBL/GenBank/DDBJ databases">
        <authorList>
            <person name="Peeters C."/>
        </authorList>
    </citation>
    <scope>NUCLEOTIDE SEQUENCE [LARGE SCALE GENOMIC DNA]</scope>
    <source>
        <strain evidence="2">LMG 22940</strain>
    </source>
</reference>
<dbReference type="AlphaFoldDB" id="A0A158L298"/>
<feature type="compositionally biased region" description="Basic and acidic residues" evidence="1">
    <location>
        <begin position="38"/>
        <end position="48"/>
    </location>
</feature>
<comment type="caution">
    <text evidence="2">The sequence shown here is derived from an EMBL/GenBank/DDBJ whole genome shotgun (WGS) entry which is preliminary data.</text>
</comment>
<gene>
    <name evidence="2" type="ORF">AWB68_08379</name>
</gene>
<evidence type="ECO:0000256" key="1">
    <source>
        <dbReference type="SAM" id="MobiDB-lite"/>
    </source>
</evidence>
<dbReference type="Proteomes" id="UP000054770">
    <property type="component" value="Unassembled WGS sequence"/>
</dbReference>
<organism evidence="2 3">
    <name type="scientific">Caballeronia choica</name>
    <dbReference type="NCBI Taxonomy" id="326476"/>
    <lineage>
        <taxon>Bacteria</taxon>
        <taxon>Pseudomonadati</taxon>
        <taxon>Pseudomonadota</taxon>
        <taxon>Betaproteobacteria</taxon>
        <taxon>Burkholderiales</taxon>
        <taxon>Burkholderiaceae</taxon>
        <taxon>Caballeronia</taxon>
    </lineage>
</organism>